<keyword evidence="2" id="KW-1185">Reference proteome</keyword>
<reference evidence="1 2" key="1">
    <citation type="submission" date="2016-11" db="EMBL/GenBank/DDBJ databases">
        <authorList>
            <person name="Jaros S."/>
            <person name="Januszkiewicz K."/>
            <person name="Wedrychowicz H."/>
        </authorList>
    </citation>
    <scope>NUCLEOTIDE SEQUENCE [LARGE SCALE GENOMIC DNA]</scope>
    <source>
        <strain evidence="1 2">DSM 15930</strain>
    </source>
</reference>
<dbReference type="Proteomes" id="UP000184038">
    <property type="component" value="Unassembled WGS sequence"/>
</dbReference>
<dbReference type="STRING" id="1120996.SAMN02746066_04106"/>
<gene>
    <name evidence="1" type="ORF">SAMN02746066_04106</name>
</gene>
<name>A0A1M7MY38_9FIRM</name>
<dbReference type="AlphaFoldDB" id="A0A1M7MY38"/>
<protein>
    <submittedName>
        <fullName evidence="1">Uncharacterized protein</fullName>
    </submittedName>
</protein>
<accession>A0A1M7MY38</accession>
<dbReference type="EMBL" id="FRCP01000023">
    <property type="protein sequence ID" value="SHM96008.1"/>
    <property type="molecule type" value="Genomic_DNA"/>
</dbReference>
<evidence type="ECO:0000313" key="2">
    <source>
        <dbReference type="Proteomes" id="UP000184038"/>
    </source>
</evidence>
<proteinExistence type="predicted"/>
<sequence length="60" mass="6413">MQRLYALDAEAVDCVEKTALEELRKNPNDLYAKGKLAGLLAIGAIKESSEAGTSKDSSTK</sequence>
<dbReference type="RefSeq" id="WP_073290859.1">
    <property type="nucleotide sequence ID" value="NZ_FRCP01000023.1"/>
</dbReference>
<organism evidence="1 2">
    <name type="scientific">Anaerosporobacter mobilis DSM 15930</name>
    <dbReference type="NCBI Taxonomy" id="1120996"/>
    <lineage>
        <taxon>Bacteria</taxon>
        <taxon>Bacillati</taxon>
        <taxon>Bacillota</taxon>
        <taxon>Clostridia</taxon>
        <taxon>Lachnospirales</taxon>
        <taxon>Lachnospiraceae</taxon>
        <taxon>Anaerosporobacter</taxon>
    </lineage>
</organism>
<evidence type="ECO:0000313" key="1">
    <source>
        <dbReference type="EMBL" id="SHM96008.1"/>
    </source>
</evidence>